<comment type="caution">
    <text evidence="1">The sequence shown here is derived from an EMBL/GenBank/DDBJ whole genome shotgun (WGS) entry which is preliminary data.</text>
</comment>
<evidence type="ECO:0000313" key="1">
    <source>
        <dbReference type="EMBL" id="MBC5741156.1"/>
    </source>
</evidence>
<dbReference type="RefSeq" id="WP_187002861.1">
    <property type="nucleotide sequence ID" value="NZ_JACOQE010000008.1"/>
</dbReference>
<sequence length="120" mass="13923">MIQRNCLSYKKAMFIHDYELIFYWNNLKDNPDSYDIFDYKNTPELSNGGSTTWDFAIPISNNHFICCTETYRLFPVNAKTGTFKDEICYTPGLAICGCKFKKAIMSEECMKIIKSNRGII</sequence>
<proteinExistence type="predicted"/>
<dbReference type="EMBL" id="JACOQE010000008">
    <property type="protein sequence ID" value="MBC5741156.1"/>
    <property type="molecule type" value="Genomic_DNA"/>
</dbReference>
<protein>
    <submittedName>
        <fullName evidence="1">Uncharacterized protein</fullName>
    </submittedName>
</protein>
<evidence type="ECO:0000313" key="2">
    <source>
        <dbReference type="Proteomes" id="UP000633936"/>
    </source>
</evidence>
<accession>A0ABR7I3R0</accession>
<reference evidence="1 2" key="1">
    <citation type="submission" date="2020-08" db="EMBL/GenBank/DDBJ databases">
        <title>Genome public.</title>
        <authorList>
            <person name="Liu C."/>
            <person name="Sun Q."/>
        </authorList>
    </citation>
    <scope>NUCLEOTIDE SEQUENCE [LARGE SCALE GENOMIC DNA]</scope>
    <source>
        <strain evidence="1 2">27-44</strain>
    </source>
</reference>
<gene>
    <name evidence="1" type="ORF">H8Z79_12040</name>
</gene>
<organism evidence="1 2">
    <name type="scientific">Blautia intestinalis</name>
    <dbReference type="NCBI Taxonomy" id="2763028"/>
    <lineage>
        <taxon>Bacteria</taxon>
        <taxon>Bacillati</taxon>
        <taxon>Bacillota</taxon>
        <taxon>Clostridia</taxon>
        <taxon>Lachnospirales</taxon>
        <taxon>Lachnospiraceae</taxon>
        <taxon>Blautia</taxon>
    </lineage>
</organism>
<name>A0ABR7I3R0_9FIRM</name>
<dbReference type="Proteomes" id="UP000633936">
    <property type="component" value="Unassembled WGS sequence"/>
</dbReference>
<keyword evidence="2" id="KW-1185">Reference proteome</keyword>